<organism evidence="3 4">
    <name type="scientific">Streptomyces sedi</name>
    <dbReference type="NCBI Taxonomy" id="555059"/>
    <lineage>
        <taxon>Bacteria</taxon>
        <taxon>Bacillati</taxon>
        <taxon>Actinomycetota</taxon>
        <taxon>Actinomycetes</taxon>
        <taxon>Kitasatosporales</taxon>
        <taxon>Streptomycetaceae</taxon>
        <taxon>Streptomyces</taxon>
    </lineage>
</organism>
<sequence>MWEHGNQQHLIGPLAPYLATTPLEKAGWQTQQLPGRLTTTSPDVQAVLIHTPSPHRPNADAFTRPSTAWQIGAGRGEPAWWATFTQATPTPLLATFTTALTDPTPVRRPHSQARTRATDFTATRAPDAHQPQTSDLPSPPRARPPSTPVGGGPSR</sequence>
<name>A0A5C4UKM3_9ACTN</name>
<gene>
    <name evidence="3" type="ORF">FH715_27670</name>
</gene>
<evidence type="ECO:0000259" key="2">
    <source>
        <dbReference type="Pfam" id="PF03771"/>
    </source>
</evidence>
<feature type="compositionally biased region" description="Pro residues" evidence="1">
    <location>
        <begin position="137"/>
        <end position="147"/>
    </location>
</feature>
<feature type="region of interest" description="Disordered" evidence="1">
    <location>
        <begin position="99"/>
        <end position="155"/>
    </location>
</feature>
<dbReference type="InterPro" id="IPR005523">
    <property type="entry name" value="DUF317_SPDY"/>
</dbReference>
<accession>A0A5C4UKM3</accession>
<reference evidence="3 4" key="1">
    <citation type="submission" date="2019-06" db="EMBL/GenBank/DDBJ databases">
        <title>Draft genome of Streptomyces sedi sp. JCM16909.</title>
        <authorList>
            <person name="Klykleung N."/>
            <person name="Tanasupawat S."/>
            <person name="Kudo T."/>
            <person name="Yuki M."/>
            <person name="Ohkuma M."/>
        </authorList>
    </citation>
    <scope>NUCLEOTIDE SEQUENCE [LARGE SCALE GENOMIC DNA]</scope>
    <source>
        <strain evidence="3 4">JCM 16909</strain>
    </source>
</reference>
<protein>
    <submittedName>
        <fullName evidence="3">DUF317 domain-containing protein</fullName>
    </submittedName>
</protein>
<dbReference type="EMBL" id="VDGT01000037">
    <property type="protein sequence ID" value="TNM23683.1"/>
    <property type="molecule type" value="Genomic_DNA"/>
</dbReference>
<keyword evidence="4" id="KW-1185">Reference proteome</keyword>
<evidence type="ECO:0000313" key="3">
    <source>
        <dbReference type="EMBL" id="TNM23683.1"/>
    </source>
</evidence>
<proteinExistence type="predicted"/>
<evidence type="ECO:0000313" key="4">
    <source>
        <dbReference type="Proteomes" id="UP000311713"/>
    </source>
</evidence>
<feature type="domain" description="DUF317" evidence="2">
    <location>
        <begin position="40"/>
        <end position="106"/>
    </location>
</feature>
<dbReference type="AlphaFoldDB" id="A0A5C4UKM3"/>
<dbReference type="Pfam" id="PF03771">
    <property type="entry name" value="SPDY"/>
    <property type="match status" value="1"/>
</dbReference>
<evidence type="ECO:0000256" key="1">
    <source>
        <dbReference type="SAM" id="MobiDB-lite"/>
    </source>
</evidence>
<dbReference type="Proteomes" id="UP000311713">
    <property type="component" value="Unassembled WGS sequence"/>
</dbReference>
<feature type="compositionally biased region" description="Low complexity" evidence="1">
    <location>
        <begin position="114"/>
        <end position="125"/>
    </location>
</feature>
<comment type="caution">
    <text evidence="3">The sequence shown here is derived from an EMBL/GenBank/DDBJ whole genome shotgun (WGS) entry which is preliminary data.</text>
</comment>